<evidence type="ECO:0000256" key="2">
    <source>
        <dbReference type="ARBA" id="ARBA00022630"/>
    </source>
</evidence>
<evidence type="ECO:0000259" key="5">
    <source>
        <dbReference type="Pfam" id="PF00890"/>
    </source>
</evidence>
<protein>
    <submittedName>
        <fullName evidence="6">FAD-binding protein</fullName>
    </submittedName>
</protein>
<proteinExistence type="predicted"/>
<feature type="non-terminal residue" evidence="6">
    <location>
        <position position="1"/>
    </location>
</feature>
<feature type="non-terminal residue" evidence="6">
    <location>
        <position position="132"/>
    </location>
</feature>
<dbReference type="SUPFAM" id="SSF51905">
    <property type="entry name" value="FAD/NAD(P)-binding domain"/>
    <property type="match status" value="1"/>
</dbReference>
<dbReference type="InterPro" id="IPR036188">
    <property type="entry name" value="FAD/NAD-bd_sf"/>
</dbReference>
<dbReference type="RefSeq" id="WP_311731669.1">
    <property type="nucleotide sequence ID" value="NZ_JAVRFD010001129.1"/>
</dbReference>
<keyword evidence="2" id="KW-0285">Flavoprotein</keyword>
<keyword evidence="4" id="KW-0560">Oxidoreductase</keyword>
<keyword evidence="3" id="KW-0274">FAD</keyword>
<sequence length="132" mass="13585">GRRYAAGGQALAAGLFAGAIRAGIPIWLDTSLTELVTEGGRVTGAVVEHGGNRFVVTARRGVVLAAGGFDHDMEMRRKFHSDSLGSNLSLGAESNTGDAIRLGQDAGADIALMDQSWWFPAVAPLPGAAPAV</sequence>
<dbReference type="PANTHER" id="PTHR43400:SF10">
    <property type="entry name" value="3-OXOSTEROID 1-DEHYDROGENASE"/>
    <property type="match status" value="1"/>
</dbReference>
<dbReference type="Proteomes" id="UP001180754">
    <property type="component" value="Unassembled WGS sequence"/>
</dbReference>
<comment type="cofactor">
    <cofactor evidence="1">
        <name>FAD</name>
        <dbReference type="ChEBI" id="CHEBI:57692"/>
    </cofactor>
</comment>
<evidence type="ECO:0000256" key="3">
    <source>
        <dbReference type="ARBA" id="ARBA00022827"/>
    </source>
</evidence>
<accession>A0ABU2Y1A4</accession>
<dbReference type="InterPro" id="IPR003953">
    <property type="entry name" value="FAD-dep_OxRdtase_2_FAD-bd"/>
</dbReference>
<evidence type="ECO:0000256" key="1">
    <source>
        <dbReference type="ARBA" id="ARBA00001974"/>
    </source>
</evidence>
<evidence type="ECO:0000256" key="4">
    <source>
        <dbReference type="ARBA" id="ARBA00023002"/>
    </source>
</evidence>
<dbReference type="Gene3D" id="3.50.50.60">
    <property type="entry name" value="FAD/NAD(P)-binding domain"/>
    <property type="match status" value="1"/>
</dbReference>
<comment type="caution">
    <text evidence="6">The sequence shown here is derived from an EMBL/GenBank/DDBJ whole genome shotgun (WGS) entry which is preliminary data.</text>
</comment>
<feature type="domain" description="FAD-dependent oxidoreductase 2 FAD-binding" evidence="5">
    <location>
        <begin position="4"/>
        <end position="124"/>
    </location>
</feature>
<dbReference type="Pfam" id="PF00890">
    <property type="entry name" value="FAD_binding_2"/>
    <property type="match status" value="1"/>
</dbReference>
<dbReference type="PANTHER" id="PTHR43400">
    <property type="entry name" value="FUMARATE REDUCTASE"/>
    <property type="match status" value="1"/>
</dbReference>
<gene>
    <name evidence="6" type="ORF">RND15_53890</name>
</gene>
<dbReference type="InterPro" id="IPR050315">
    <property type="entry name" value="FAD-oxidoreductase_2"/>
</dbReference>
<name>A0ABU2Y1A4_9ACTN</name>
<organism evidence="6 7">
    <name type="scientific">Streptomyces lonegramiae</name>
    <dbReference type="NCBI Taxonomy" id="3075524"/>
    <lineage>
        <taxon>Bacteria</taxon>
        <taxon>Bacillati</taxon>
        <taxon>Actinomycetota</taxon>
        <taxon>Actinomycetes</taxon>
        <taxon>Kitasatosporales</taxon>
        <taxon>Streptomycetaceae</taxon>
        <taxon>Streptomyces</taxon>
    </lineage>
</organism>
<keyword evidence="7" id="KW-1185">Reference proteome</keyword>
<evidence type="ECO:0000313" key="7">
    <source>
        <dbReference type="Proteomes" id="UP001180754"/>
    </source>
</evidence>
<dbReference type="EMBL" id="JAVRFD010001129">
    <property type="protein sequence ID" value="MDT0551477.1"/>
    <property type="molecule type" value="Genomic_DNA"/>
</dbReference>
<reference evidence="6" key="1">
    <citation type="submission" date="2024-05" db="EMBL/GenBank/DDBJ databases">
        <title>30 novel species of actinomycetes from the DSMZ collection.</title>
        <authorList>
            <person name="Nouioui I."/>
        </authorList>
    </citation>
    <scope>NUCLEOTIDE SEQUENCE</scope>
    <source>
        <strain evidence="6">DSM 41529</strain>
    </source>
</reference>
<evidence type="ECO:0000313" key="6">
    <source>
        <dbReference type="EMBL" id="MDT0551477.1"/>
    </source>
</evidence>